<dbReference type="PANTHER" id="PTHR24567">
    <property type="entry name" value="CRP FAMILY TRANSCRIPTIONAL REGULATORY PROTEIN"/>
    <property type="match status" value="1"/>
</dbReference>
<evidence type="ECO:0000256" key="3">
    <source>
        <dbReference type="ARBA" id="ARBA00023163"/>
    </source>
</evidence>
<sequence length="225" mass="25273">MPVDDLPDSSPAPAVAALPAWPAALRESARLRRYDPDTYVFNRGQRVESIYQVQTGQVLLRRDGADGEPLTLQTAGPGDFVAEASLFSSHYHCDAFCGRASELFAFPARTLLACLQGDPSFAVEWVRLLSRQLMRSRAREERLTLRSPRDRILHCLQLEHDAYGRFTPPGTLMQWAGTLGIAHETLYRALAQMEQEGLIVRDGIQIVLSEIQRKNAARSRRPQCR</sequence>
<dbReference type="HOGENOM" id="CLU_075053_4_2_4"/>
<reference evidence="5 7" key="1">
    <citation type="journal article" date="2006" name="Nat. Biotechnol.">
        <title>Genome sequence of the bioplastic-producing 'Knallgas' bacterium Ralstonia eutropha H16.</title>
        <authorList>
            <person name="Pohlmann A."/>
            <person name="Fricke W.F."/>
            <person name="Reinecke F."/>
            <person name="Kusian B."/>
            <person name="Liesegang H."/>
            <person name="Cramm R."/>
            <person name="Eitinger T."/>
            <person name="Ewering C."/>
            <person name="Potter M."/>
            <person name="Schwartz E."/>
            <person name="Strittmatter A."/>
            <person name="Voss I."/>
            <person name="Gottschalk G."/>
            <person name="Steinbuechel A."/>
            <person name="Friedrich B."/>
            <person name="Bowien B."/>
        </authorList>
    </citation>
    <scope>NUCLEOTIDE SEQUENCE [LARGE SCALE GENOMIC DNA]</scope>
    <source>
        <strain evidence="7">ATCC 17699 / DSM 428 / KCTC 22496 / NCIMB 10442 / H16 / Stanier 337</strain>
        <strain evidence="5">H16</strain>
    </source>
</reference>
<evidence type="ECO:0000313" key="8">
    <source>
        <dbReference type="Proteomes" id="UP000296079"/>
    </source>
</evidence>
<dbReference type="GO" id="GO:0003677">
    <property type="term" value="F:DNA binding"/>
    <property type="evidence" value="ECO:0007669"/>
    <property type="project" value="UniProtKB-KW"/>
</dbReference>
<dbReference type="GO" id="GO:0005829">
    <property type="term" value="C:cytosol"/>
    <property type="evidence" value="ECO:0007669"/>
    <property type="project" value="TreeGrafter"/>
</dbReference>
<dbReference type="Pfam" id="PF00027">
    <property type="entry name" value="cNMP_binding"/>
    <property type="match status" value="1"/>
</dbReference>
<dbReference type="EMBL" id="CP039287">
    <property type="protein sequence ID" value="QCC00784.1"/>
    <property type="molecule type" value="Genomic_DNA"/>
</dbReference>
<dbReference type="eggNOG" id="COG0664">
    <property type="taxonomic scope" value="Bacteria"/>
</dbReference>
<keyword evidence="7" id="KW-1185">Reference proteome</keyword>
<evidence type="ECO:0000259" key="4">
    <source>
        <dbReference type="PROSITE" id="PS50042"/>
    </source>
</evidence>
<dbReference type="InterPro" id="IPR012318">
    <property type="entry name" value="HTH_CRP"/>
</dbReference>
<dbReference type="PANTHER" id="PTHR24567:SF74">
    <property type="entry name" value="HTH-TYPE TRANSCRIPTIONAL REGULATOR ARCR"/>
    <property type="match status" value="1"/>
</dbReference>
<dbReference type="InterPro" id="IPR000595">
    <property type="entry name" value="cNMP-bd_dom"/>
</dbReference>
<evidence type="ECO:0000313" key="6">
    <source>
        <dbReference type="EMBL" id="QCC00784.1"/>
    </source>
</evidence>
<dbReference type="Pfam" id="PF13545">
    <property type="entry name" value="HTH_Crp_2"/>
    <property type="match status" value="1"/>
</dbReference>
<dbReference type="GO" id="GO:0003700">
    <property type="term" value="F:DNA-binding transcription factor activity"/>
    <property type="evidence" value="ECO:0007669"/>
    <property type="project" value="TreeGrafter"/>
</dbReference>
<dbReference type="PROSITE" id="PS50042">
    <property type="entry name" value="CNMP_BINDING_3"/>
    <property type="match status" value="1"/>
</dbReference>
<evidence type="ECO:0000256" key="2">
    <source>
        <dbReference type="ARBA" id="ARBA00023125"/>
    </source>
</evidence>
<dbReference type="Proteomes" id="UP000296079">
    <property type="component" value="Chromosome 1"/>
</dbReference>
<dbReference type="SUPFAM" id="SSF51206">
    <property type="entry name" value="cAMP-binding domain-like"/>
    <property type="match status" value="1"/>
</dbReference>
<dbReference type="Gene3D" id="2.60.120.10">
    <property type="entry name" value="Jelly Rolls"/>
    <property type="match status" value="1"/>
</dbReference>
<dbReference type="RefSeq" id="WP_011615346.1">
    <property type="nucleotide sequence ID" value="NC_008313.1"/>
</dbReference>
<evidence type="ECO:0000313" key="5">
    <source>
        <dbReference type="EMBL" id="CAJ92941.1"/>
    </source>
</evidence>
<accession>Q0KAN0</accession>
<dbReference type="InterPro" id="IPR050397">
    <property type="entry name" value="Env_Response_Regulators"/>
</dbReference>
<evidence type="ECO:0000313" key="7">
    <source>
        <dbReference type="Proteomes" id="UP000008210"/>
    </source>
</evidence>
<dbReference type="EMBL" id="AM260479">
    <property type="protein sequence ID" value="CAJ92941.1"/>
    <property type="molecule type" value="Genomic_DNA"/>
</dbReference>
<keyword evidence="2" id="KW-0238">DNA-binding</keyword>
<feature type="domain" description="Cyclic nucleotide-binding" evidence="4">
    <location>
        <begin position="25"/>
        <end position="105"/>
    </location>
</feature>
<reference evidence="6 8" key="2">
    <citation type="submission" date="2019-04" db="EMBL/GenBank/DDBJ databases">
        <title>Long-read de novo sequencing of Cupriavidus necator H16.</title>
        <authorList>
            <person name="Little G.T."/>
            <person name="Ehsaan M."/>
            <person name="Arenas-Lopez C."/>
            <person name="Jawed K."/>
            <person name="Winzer K."/>
            <person name="Kovacs K."/>
            <person name="Malys N."/>
            <person name="Minton N.P."/>
        </authorList>
    </citation>
    <scope>NUCLEOTIDE SEQUENCE [LARGE SCALE GENOMIC DNA]</scope>
    <source>
        <strain evidence="6 8">H16</strain>
    </source>
</reference>
<dbReference type="InterPro" id="IPR036390">
    <property type="entry name" value="WH_DNA-bd_sf"/>
</dbReference>
<dbReference type="STRING" id="381666.H16_A1838"/>
<dbReference type="CDD" id="cd00038">
    <property type="entry name" value="CAP_ED"/>
    <property type="match status" value="1"/>
</dbReference>
<evidence type="ECO:0000256" key="1">
    <source>
        <dbReference type="ARBA" id="ARBA00023015"/>
    </source>
</evidence>
<gene>
    <name evidence="5" type="primary">nnr</name>
    <name evidence="5" type="ordered locus">H16_A1838</name>
    <name evidence="6" type="ORF">E6A55_09385</name>
</gene>
<keyword evidence="3" id="KW-0804">Transcription</keyword>
<dbReference type="AlphaFoldDB" id="Q0KAN0"/>
<dbReference type="InterPro" id="IPR018490">
    <property type="entry name" value="cNMP-bd_dom_sf"/>
</dbReference>
<dbReference type="Proteomes" id="UP000008210">
    <property type="component" value="Chromosome 1"/>
</dbReference>
<organism evidence="5 7">
    <name type="scientific">Cupriavidus necator (strain ATCC 17699 / DSM 428 / KCTC 22496 / NCIMB 10442 / H16 / Stanier 337)</name>
    <name type="common">Ralstonia eutropha</name>
    <dbReference type="NCBI Taxonomy" id="381666"/>
    <lineage>
        <taxon>Bacteria</taxon>
        <taxon>Pseudomonadati</taxon>
        <taxon>Pseudomonadota</taxon>
        <taxon>Betaproteobacteria</taxon>
        <taxon>Burkholderiales</taxon>
        <taxon>Burkholderiaceae</taxon>
        <taxon>Cupriavidus</taxon>
    </lineage>
</organism>
<protein>
    <submittedName>
        <fullName evidence="6">Crp/Fnr family transcriptional regulator</fullName>
    </submittedName>
    <submittedName>
        <fullName evidence="5">Transcriptional regulator, NNR like</fullName>
    </submittedName>
</protein>
<dbReference type="OrthoDB" id="571714at2"/>
<proteinExistence type="predicted"/>
<dbReference type="SUPFAM" id="SSF46785">
    <property type="entry name" value="Winged helix' DNA-binding domain"/>
    <property type="match status" value="1"/>
</dbReference>
<dbReference type="KEGG" id="reh:H16_A1838"/>
<name>Q0KAN0_CUPNH</name>
<keyword evidence="1" id="KW-0805">Transcription regulation</keyword>
<dbReference type="InterPro" id="IPR014710">
    <property type="entry name" value="RmlC-like_jellyroll"/>
</dbReference>
<dbReference type="SMART" id="SM00100">
    <property type="entry name" value="cNMP"/>
    <property type="match status" value="1"/>
</dbReference>